<keyword evidence="3" id="KW-0862">Zinc</keyword>
<proteinExistence type="predicted"/>
<feature type="domain" description="GRF-type" evidence="5">
    <location>
        <begin position="8"/>
        <end position="51"/>
    </location>
</feature>
<dbReference type="Proteomes" id="UP001642260">
    <property type="component" value="Unassembled WGS sequence"/>
</dbReference>
<accession>A0ABC8J7K1</accession>
<name>A0ABC8J7K1_ERUVS</name>
<dbReference type="AlphaFoldDB" id="A0ABC8J7K1"/>
<evidence type="ECO:0000256" key="1">
    <source>
        <dbReference type="ARBA" id="ARBA00022723"/>
    </source>
</evidence>
<evidence type="ECO:0000256" key="4">
    <source>
        <dbReference type="PROSITE-ProRule" id="PRU01343"/>
    </source>
</evidence>
<dbReference type="GO" id="GO:0008270">
    <property type="term" value="F:zinc ion binding"/>
    <property type="evidence" value="ECO:0007669"/>
    <property type="project" value="UniProtKB-KW"/>
</dbReference>
<sequence length="117" mass="13827">MSAIPTHCWCGHKVDIFLSRTPRNPGRRFYRCIIAIHRPGESHLFKWVDESILADIHRVDSTQQEFITQVQDLRQTLEQHLTVQEEGHTGKEEVFQYYDLLWFNGRPTTKNTNYPSI</sequence>
<evidence type="ECO:0000256" key="2">
    <source>
        <dbReference type="ARBA" id="ARBA00022771"/>
    </source>
</evidence>
<reference evidence="6 7" key="1">
    <citation type="submission" date="2022-03" db="EMBL/GenBank/DDBJ databases">
        <authorList>
            <person name="Macdonald S."/>
            <person name="Ahmed S."/>
            <person name="Newling K."/>
        </authorList>
    </citation>
    <scope>NUCLEOTIDE SEQUENCE [LARGE SCALE GENOMIC DNA]</scope>
</reference>
<evidence type="ECO:0000313" key="6">
    <source>
        <dbReference type="EMBL" id="CAH8313937.1"/>
    </source>
</evidence>
<dbReference type="EMBL" id="CAKOAT010080155">
    <property type="protein sequence ID" value="CAH8313937.1"/>
    <property type="molecule type" value="Genomic_DNA"/>
</dbReference>
<keyword evidence="2 4" id="KW-0863">Zinc-finger</keyword>
<dbReference type="PANTHER" id="PTHR33248">
    <property type="entry name" value="ZINC ION-BINDING PROTEIN"/>
    <property type="match status" value="1"/>
</dbReference>
<evidence type="ECO:0000256" key="3">
    <source>
        <dbReference type="ARBA" id="ARBA00022833"/>
    </source>
</evidence>
<gene>
    <name evidence="6" type="ORF">ERUC_LOCUS7036</name>
</gene>
<dbReference type="PROSITE" id="PS51999">
    <property type="entry name" value="ZF_GRF"/>
    <property type="match status" value="1"/>
</dbReference>
<dbReference type="InterPro" id="IPR010666">
    <property type="entry name" value="Znf_GRF"/>
</dbReference>
<evidence type="ECO:0000313" key="7">
    <source>
        <dbReference type="Proteomes" id="UP001642260"/>
    </source>
</evidence>
<keyword evidence="7" id="KW-1185">Reference proteome</keyword>
<organism evidence="6 7">
    <name type="scientific">Eruca vesicaria subsp. sativa</name>
    <name type="common">Garden rocket</name>
    <name type="synonym">Eruca sativa</name>
    <dbReference type="NCBI Taxonomy" id="29727"/>
    <lineage>
        <taxon>Eukaryota</taxon>
        <taxon>Viridiplantae</taxon>
        <taxon>Streptophyta</taxon>
        <taxon>Embryophyta</taxon>
        <taxon>Tracheophyta</taxon>
        <taxon>Spermatophyta</taxon>
        <taxon>Magnoliopsida</taxon>
        <taxon>eudicotyledons</taxon>
        <taxon>Gunneridae</taxon>
        <taxon>Pentapetalae</taxon>
        <taxon>rosids</taxon>
        <taxon>malvids</taxon>
        <taxon>Brassicales</taxon>
        <taxon>Brassicaceae</taxon>
        <taxon>Brassiceae</taxon>
        <taxon>Eruca</taxon>
    </lineage>
</organism>
<protein>
    <recommendedName>
        <fullName evidence="5">GRF-type domain-containing protein</fullName>
    </recommendedName>
</protein>
<evidence type="ECO:0000259" key="5">
    <source>
        <dbReference type="PROSITE" id="PS51999"/>
    </source>
</evidence>
<keyword evidence="1" id="KW-0479">Metal-binding</keyword>
<comment type="caution">
    <text evidence="6">The sequence shown here is derived from an EMBL/GenBank/DDBJ whole genome shotgun (WGS) entry which is preliminary data.</text>
</comment>